<evidence type="ECO:0008006" key="4">
    <source>
        <dbReference type="Google" id="ProtNLM"/>
    </source>
</evidence>
<feature type="transmembrane region" description="Helical" evidence="1">
    <location>
        <begin position="88"/>
        <end position="114"/>
    </location>
</feature>
<feature type="transmembrane region" description="Helical" evidence="1">
    <location>
        <begin position="63"/>
        <end position="81"/>
    </location>
</feature>
<accession>A0A5J4NJF1</accession>
<evidence type="ECO:0000256" key="1">
    <source>
        <dbReference type="SAM" id="Phobius"/>
    </source>
</evidence>
<evidence type="ECO:0000313" key="2">
    <source>
        <dbReference type="EMBL" id="KAA3675584.1"/>
    </source>
</evidence>
<gene>
    <name evidence="2" type="ORF">DEA37_0014569</name>
</gene>
<reference evidence="2 3" key="1">
    <citation type="journal article" date="2019" name="Gigascience">
        <title>Whole-genome sequence of the oriental lung fluke Paragonimus westermani.</title>
        <authorList>
            <person name="Oey H."/>
            <person name="Zakrzewski M."/>
            <person name="Narain K."/>
            <person name="Devi K.R."/>
            <person name="Agatsuma T."/>
            <person name="Nawaratna S."/>
            <person name="Gobert G.N."/>
            <person name="Jones M.K."/>
            <person name="Ragan M.A."/>
            <person name="McManus D.P."/>
            <person name="Krause L."/>
        </authorList>
    </citation>
    <scope>NUCLEOTIDE SEQUENCE [LARGE SCALE GENOMIC DNA]</scope>
    <source>
        <strain evidence="2 3">IND2009</strain>
    </source>
</reference>
<feature type="transmembrane region" description="Helical" evidence="1">
    <location>
        <begin position="134"/>
        <end position="159"/>
    </location>
</feature>
<feature type="transmembrane region" description="Helical" evidence="1">
    <location>
        <begin position="28"/>
        <end position="51"/>
    </location>
</feature>
<name>A0A5J4NJF1_9TREM</name>
<keyword evidence="1" id="KW-0472">Membrane</keyword>
<sequence length="171" mass="18847">MDDKVEDSDHVPILVYDAHAPVLNYPEVMMVLSVIGLCLALVLFALDIVILTQHTIEGYVGTVIWTGCIVIAVSIVSMVFLRYQTSQFAIAVMVLDTFAACHTLHSAVFLILFLTTDHYWSNFVDANAVQKKMIGATVCCMLYVVNCAIHFGFMCMAVCKSLEQSKKGTVS</sequence>
<dbReference type="Proteomes" id="UP000324629">
    <property type="component" value="Unassembled WGS sequence"/>
</dbReference>
<proteinExistence type="predicted"/>
<protein>
    <recommendedName>
        <fullName evidence="4">MARVEL domain-containing protein</fullName>
    </recommendedName>
</protein>
<keyword evidence="3" id="KW-1185">Reference proteome</keyword>
<dbReference type="AlphaFoldDB" id="A0A5J4NJF1"/>
<organism evidence="2 3">
    <name type="scientific">Paragonimus westermani</name>
    <dbReference type="NCBI Taxonomy" id="34504"/>
    <lineage>
        <taxon>Eukaryota</taxon>
        <taxon>Metazoa</taxon>
        <taxon>Spiralia</taxon>
        <taxon>Lophotrochozoa</taxon>
        <taxon>Platyhelminthes</taxon>
        <taxon>Trematoda</taxon>
        <taxon>Digenea</taxon>
        <taxon>Plagiorchiida</taxon>
        <taxon>Troglotremata</taxon>
        <taxon>Troglotrematidae</taxon>
        <taxon>Paragonimus</taxon>
    </lineage>
</organism>
<comment type="caution">
    <text evidence="2">The sequence shown here is derived from an EMBL/GenBank/DDBJ whole genome shotgun (WGS) entry which is preliminary data.</text>
</comment>
<evidence type="ECO:0000313" key="3">
    <source>
        <dbReference type="Proteomes" id="UP000324629"/>
    </source>
</evidence>
<keyword evidence="1" id="KW-0812">Transmembrane</keyword>
<keyword evidence="1" id="KW-1133">Transmembrane helix</keyword>
<dbReference type="EMBL" id="QNGE01002440">
    <property type="protein sequence ID" value="KAA3675584.1"/>
    <property type="molecule type" value="Genomic_DNA"/>
</dbReference>